<reference evidence="1 2" key="1">
    <citation type="submission" date="2024-08" db="EMBL/GenBank/DDBJ databases">
        <title>Insights into the chromosomal genome structure of Flemingia macrophylla.</title>
        <authorList>
            <person name="Ding Y."/>
            <person name="Zhao Y."/>
            <person name="Bi W."/>
            <person name="Wu M."/>
            <person name="Zhao G."/>
            <person name="Gong Y."/>
            <person name="Li W."/>
            <person name="Zhang P."/>
        </authorList>
    </citation>
    <scope>NUCLEOTIDE SEQUENCE [LARGE SCALE GENOMIC DNA]</scope>
    <source>
        <strain evidence="1">DYQJB</strain>
        <tissue evidence="1">Leaf</tissue>
    </source>
</reference>
<dbReference type="EMBL" id="JBGMDY010000006">
    <property type="protein sequence ID" value="KAL2330816.1"/>
    <property type="molecule type" value="Genomic_DNA"/>
</dbReference>
<dbReference type="Gene3D" id="3.30.70.270">
    <property type="match status" value="1"/>
</dbReference>
<dbReference type="InterPro" id="IPR043128">
    <property type="entry name" value="Rev_trsase/Diguanyl_cyclase"/>
</dbReference>
<comment type="caution">
    <text evidence="1">The sequence shown here is derived from an EMBL/GenBank/DDBJ whole genome shotgun (WGS) entry which is preliminary data.</text>
</comment>
<keyword evidence="2" id="KW-1185">Reference proteome</keyword>
<accession>A0ABD1M4Y0</accession>
<dbReference type="Proteomes" id="UP001603857">
    <property type="component" value="Unassembled WGS sequence"/>
</dbReference>
<dbReference type="PANTHER" id="PTHR37984:SF5">
    <property type="entry name" value="PROTEIN NYNRIN-LIKE"/>
    <property type="match status" value="1"/>
</dbReference>
<dbReference type="InterPro" id="IPR050951">
    <property type="entry name" value="Retrovirus_Pol_polyprotein"/>
</dbReference>
<dbReference type="PANTHER" id="PTHR37984">
    <property type="entry name" value="PROTEIN CBG26694"/>
    <property type="match status" value="1"/>
</dbReference>
<protein>
    <submittedName>
        <fullName evidence="1">Uncharacterized protein</fullName>
    </submittedName>
</protein>
<organism evidence="1 2">
    <name type="scientific">Flemingia macrophylla</name>
    <dbReference type="NCBI Taxonomy" id="520843"/>
    <lineage>
        <taxon>Eukaryota</taxon>
        <taxon>Viridiplantae</taxon>
        <taxon>Streptophyta</taxon>
        <taxon>Embryophyta</taxon>
        <taxon>Tracheophyta</taxon>
        <taxon>Spermatophyta</taxon>
        <taxon>Magnoliopsida</taxon>
        <taxon>eudicotyledons</taxon>
        <taxon>Gunneridae</taxon>
        <taxon>Pentapetalae</taxon>
        <taxon>rosids</taxon>
        <taxon>fabids</taxon>
        <taxon>Fabales</taxon>
        <taxon>Fabaceae</taxon>
        <taxon>Papilionoideae</taxon>
        <taxon>50 kb inversion clade</taxon>
        <taxon>NPAAA clade</taxon>
        <taxon>indigoferoid/millettioid clade</taxon>
        <taxon>Phaseoleae</taxon>
        <taxon>Flemingia</taxon>
    </lineage>
</organism>
<dbReference type="AlphaFoldDB" id="A0ABD1M4Y0"/>
<gene>
    <name evidence="1" type="ORF">Fmac_018397</name>
</gene>
<evidence type="ECO:0000313" key="1">
    <source>
        <dbReference type="EMBL" id="KAL2330816.1"/>
    </source>
</evidence>
<evidence type="ECO:0000313" key="2">
    <source>
        <dbReference type="Proteomes" id="UP001603857"/>
    </source>
</evidence>
<dbReference type="SUPFAM" id="SSF56672">
    <property type="entry name" value="DNA/RNA polymerases"/>
    <property type="match status" value="1"/>
</dbReference>
<dbReference type="FunFam" id="3.30.70.270:FF:000020">
    <property type="entry name" value="Transposon Tf2-6 polyprotein-like Protein"/>
    <property type="match status" value="1"/>
</dbReference>
<dbReference type="InterPro" id="IPR043502">
    <property type="entry name" value="DNA/RNA_pol_sf"/>
</dbReference>
<proteinExistence type="predicted"/>
<sequence>MSKRYEWDAPKSISETRSFLGLARYYRRFIEKVSRLALPLTKSTRKNQPFVWDSKCKENLQELKKRRNNTLQYSLASLFRLTTR</sequence>
<name>A0ABD1M4Y0_9FABA</name>